<accession>A0A0C9YBK8</accession>
<gene>
    <name evidence="1" type="ORF">PISMIDRAFT_690433</name>
</gene>
<protein>
    <submittedName>
        <fullName evidence="1">Uncharacterized protein</fullName>
    </submittedName>
</protein>
<reference evidence="2" key="2">
    <citation type="submission" date="2015-01" db="EMBL/GenBank/DDBJ databases">
        <title>Evolutionary Origins and Diversification of the Mycorrhizal Mutualists.</title>
        <authorList>
            <consortium name="DOE Joint Genome Institute"/>
            <consortium name="Mycorrhizal Genomics Consortium"/>
            <person name="Kohler A."/>
            <person name="Kuo A."/>
            <person name="Nagy L.G."/>
            <person name="Floudas D."/>
            <person name="Copeland A."/>
            <person name="Barry K.W."/>
            <person name="Cichocki N."/>
            <person name="Veneault-Fourrey C."/>
            <person name="LaButti K."/>
            <person name="Lindquist E.A."/>
            <person name="Lipzen A."/>
            <person name="Lundell T."/>
            <person name="Morin E."/>
            <person name="Murat C."/>
            <person name="Riley R."/>
            <person name="Ohm R."/>
            <person name="Sun H."/>
            <person name="Tunlid A."/>
            <person name="Henrissat B."/>
            <person name="Grigoriev I.V."/>
            <person name="Hibbett D.S."/>
            <person name="Martin F."/>
        </authorList>
    </citation>
    <scope>NUCLEOTIDE SEQUENCE [LARGE SCALE GENOMIC DNA]</scope>
    <source>
        <strain evidence="2">441</strain>
    </source>
</reference>
<keyword evidence="2" id="KW-1185">Reference proteome</keyword>
<sequence>MLMLWFFGKECQPANVHGKVRLQYWRRSNRELDMNGRAIAIGEGRDMNIRGKEREGWISGLSG</sequence>
<dbReference type="Proteomes" id="UP000054018">
    <property type="component" value="Unassembled WGS sequence"/>
</dbReference>
<dbReference type="HOGENOM" id="CLU_2886722_0_0_1"/>
<dbReference type="EMBL" id="KN834237">
    <property type="protein sequence ID" value="KIK11349.1"/>
    <property type="molecule type" value="Genomic_DNA"/>
</dbReference>
<reference evidence="1 2" key="1">
    <citation type="submission" date="2014-04" db="EMBL/GenBank/DDBJ databases">
        <authorList>
            <consortium name="DOE Joint Genome Institute"/>
            <person name="Kuo A."/>
            <person name="Kohler A."/>
            <person name="Costa M.D."/>
            <person name="Nagy L.G."/>
            <person name="Floudas D."/>
            <person name="Copeland A."/>
            <person name="Barry K.W."/>
            <person name="Cichocki N."/>
            <person name="Veneault-Fourrey C."/>
            <person name="LaButti K."/>
            <person name="Lindquist E.A."/>
            <person name="Lipzen A."/>
            <person name="Lundell T."/>
            <person name="Morin E."/>
            <person name="Murat C."/>
            <person name="Sun H."/>
            <person name="Tunlid A."/>
            <person name="Henrissat B."/>
            <person name="Grigoriev I.V."/>
            <person name="Hibbett D.S."/>
            <person name="Martin F."/>
            <person name="Nordberg H.P."/>
            <person name="Cantor M.N."/>
            <person name="Hua S.X."/>
        </authorList>
    </citation>
    <scope>NUCLEOTIDE SEQUENCE [LARGE SCALE GENOMIC DNA]</scope>
    <source>
        <strain evidence="1 2">441</strain>
    </source>
</reference>
<proteinExistence type="predicted"/>
<dbReference type="AlphaFoldDB" id="A0A0C9YBK8"/>
<evidence type="ECO:0000313" key="2">
    <source>
        <dbReference type="Proteomes" id="UP000054018"/>
    </source>
</evidence>
<name>A0A0C9YBK8_9AGAM</name>
<organism evidence="1 2">
    <name type="scientific">Pisolithus microcarpus 441</name>
    <dbReference type="NCBI Taxonomy" id="765257"/>
    <lineage>
        <taxon>Eukaryota</taxon>
        <taxon>Fungi</taxon>
        <taxon>Dikarya</taxon>
        <taxon>Basidiomycota</taxon>
        <taxon>Agaricomycotina</taxon>
        <taxon>Agaricomycetes</taxon>
        <taxon>Agaricomycetidae</taxon>
        <taxon>Boletales</taxon>
        <taxon>Sclerodermatineae</taxon>
        <taxon>Pisolithaceae</taxon>
        <taxon>Pisolithus</taxon>
    </lineage>
</organism>
<evidence type="ECO:0000313" key="1">
    <source>
        <dbReference type="EMBL" id="KIK11349.1"/>
    </source>
</evidence>
<dbReference type="OrthoDB" id="10588391at2759"/>